<reference evidence="1" key="1">
    <citation type="submission" date="2022-08" db="EMBL/GenBank/DDBJ databases">
        <title>Genome Sequence of Fusarium decemcellulare.</title>
        <authorList>
            <person name="Buettner E."/>
        </authorList>
    </citation>
    <scope>NUCLEOTIDE SEQUENCE</scope>
    <source>
        <strain evidence="1">Babe19</strain>
    </source>
</reference>
<proteinExistence type="predicted"/>
<dbReference type="EMBL" id="JANRMS010000867">
    <property type="protein sequence ID" value="KAJ3533456.1"/>
    <property type="molecule type" value="Genomic_DNA"/>
</dbReference>
<name>A0ACC1S713_9HYPO</name>
<accession>A0ACC1S713</accession>
<sequence length="532" mass="57716">MATANATTLPQLSTSMATLSTSPSVSNRRMLQTDDIIRTVSIEGLSISPNGNQATFTYDGLNEVGDRREDSVWMLDVNCKTIKPFHTDASVTSPAWSPVDGSLAALLSKGSATQVYLFADVNVGPMPLTALPNGVDEFQWSPEGDRIALFSVAPMEDLPDGVKISTRADFRCGVEPFKTCSIWVVDVKEQSEPKELMSTTSSITLSFWANDSKSLFYVVDETLEPYYGGATFSLWSLNVSDATHQKVRELLVPDADESPFGSVPTLLPSPDGTLVAFSTGNPTAHQEFAQDEIFVMDLATGVTDMITSNYDREVGGDGFRWLDDDHIIAIKSRRELYLFPKGKRVLAIASDFTTPPEIYDTSTRGEAMMLTSVNEFLTDELVLASPEHISYGGPSGETIHGYLYKPPGFDALQTYPLIMLAHGGPYSWWNSAYDGNVQVMAAAGYIVFCSNPRGSMSYGQAFAAALADKWPGLEFDDIMAGVDCLIKRPYVDETRLGISGASAGGVLTDWAITHTDRFGAAVSVSDIADMSL</sequence>
<organism evidence="1 2">
    <name type="scientific">Fusarium decemcellulare</name>
    <dbReference type="NCBI Taxonomy" id="57161"/>
    <lineage>
        <taxon>Eukaryota</taxon>
        <taxon>Fungi</taxon>
        <taxon>Dikarya</taxon>
        <taxon>Ascomycota</taxon>
        <taxon>Pezizomycotina</taxon>
        <taxon>Sordariomycetes</taxon>
        <taxon>Hypocreomycetidae</taxon>
        <taxon>Hypocreales</taxon>
        <taxon>Nectriaceae</taxon>
        <taxon>Fusarium</taxon>
        <taxon>Fusarium decemcellulare species complex</taxon>
    </lineage>
</organism>
<comment type="caution">
    <text evidence="1">The sequence shown here is derived from an EMBL/GenBank/DDBJ whole genome shotgun (WGS) entry which is preliminary data.</text>
</comment>
<protein>
    <submittedName>
        <fullName evidence="1">Uncharacterized protein</fullName>
    </submittedName>
</protein>
<gene>
    <name evidence="1" type="ORF">NM208_g7974</name>
</gene>
<keyword evidence="2" id="KW-1185">Reference proteome</keyword>
<evidence type="ECO:0000313" key="1">
    <source>
        <dbReference type="EMBL" id="KAJ3533456.1"/>
    </source>
</evidence>
<dbReference type="Proteomes" id="UP001148629">
    <property type="component" value="Unassembled WGS sequence"/>
</dbReference>
<evidence type="ECO:0000313" key="2">
    <source>
        <dbReference type="Proteomes" id="UP001148629"/>
    </source>
</evidence>